<evidence type="ECO:0000313" key="2">
    <source>
        <dbReference type="EMBL" id="MVT07877.1"/>
    </source>
</evidence>
<dbReference type="InterPro" id="IPR037053">
    <property type="entry name" value="Phage_tail_collar_dom_sf"/>
</dbReference>
<reference evidence="2 3" key="1">
    <citation type="submission" date="2019-12" db="EMBL/GenBank/DDBJ databases">
        <title>Chitinophaga sp. strain ysch24 (GDMCC 1.1355), whole genome shotgun sequence.</title>
        <authorList>
            <person name="Zhang X."/>
        </authorList>
    </citation>
    <scope>NUCLEOTIDE SEQUENCE [LARGE SCALE GENOMIC DNA]</scope>
    <source>
        <strain evidence="3">ysch24</strain>
    </source>
</reference>
<feature type="domain" description="Phage tail collar" evidence="1">
    <location>
        <begin position="6"/>
        <end position="62"/>
    </location>
</feature>
<dbReference type="AlphaFoldDB" id="A0A7K1U0H8"/>
<evidence type="ECO:0000313" key="3">
    <source>
        <dbReference type="Proteomes" id="UP000461730"/>
    </source>
</evidence>
<sequence length="185" mass="19715">MPAFTGEIRMFAGDFEPAGWLFCDGRLLNISEYETLFLVIGTTYGGDGVETFGLPDLRGRVPVHQGSSFTLGENGGTETVTLIPNNLPAHQHLVAGAVYIPSLGQNPGKSLVPDNTYPSIVTGTQLYSTGKTDTSHLPPLKVIPSSGGNMMTVTPVGNSQPFDNMQPYIVVNFIINPAGEFPSQT</sequence>
<comment type="caution">
    <text evidence="2">The sequence shown here is derived from an EMBL/GenBank/DDBJ whole genome shotgun (WGS) entry which is preliminary data.</text>
</comment>
<dbReference type="InterPro" id="IPR011083">
    <property type="entry name" value="Phage_tail_collar_dom"/>
</dbReference>
<protein>
    <submittedName>
        <fullName evidence="2">Phage tail protein</fullName>
    </submittedName>
</protein>
<name>A0A7K1U0H8_9BACT</name>
<dbReference type="SUPFAM" id="SSF88874">
    <property type="entry name" value="Receptor-binding domain of short tail fibre protein gp12"/>
    <property type="match status" value="1"/>
</dbReference>
<keyword evidence="3" id="KW-1185">Reference proteome</keyword>
<organism evidence="2 3">
    <name type="scientific">Chitinophaga tropicalis</name>
    <dbReference type="NCBI Taxonomy" id="2683588"/>
    <lineage>
        <taxon>Bacteria</taxon>
        <taxon>Pseudomonadati</taxon>
        <taxon>Bacteroidota</taxon>
        <taxon>Chitinophagia</taxon>
        <taxon>Chitinophagales</taxon>
        <taxon>Chitinophagaceae</taxon>
        <taxon>Chitinophaga</taxon>
    </lineage>
</organism>
<dbReference type="EMBL" id="WRXN01000002">
    <property type="protein sequence ID" value="MVT07877.1"/>
    <property type="molecule type" value="Genomic_DNA"/>
</dbReference>
<accession>A0A7K1U0H8</accession>
<dbReference type="Pfam" id="PF07484">
    <property type="entry name" value="Collar"/>
    <property type="match status" value="1"/>
</dbReference>
<dbReference type="Proteomes" id="UP000461730">
    <property type="component" value="Unassembled WGS sequence"/>
</dbReference>
<dbReference type="RefSeq" id="WP_157305299.1">
    <property type="nucleotide sequence ID" value="NZ_WRXN01000002.1"/>
</dbReference>
<proteinExistence type="predicted"/>
<evidence type="ECO:0000259" key="1">
    <source>
        <dbReference type="Pfam" id="PF07484"/>
    </source>
</evidence>
<gene>
    <name evidence="2" type="ORF">GO493_06360</name>
</gene>
<dbReference type="Gene3D" id="3.90.1340.10">
    <property type="entry name" value="Phage tail collar domain"/>
    <property type="match status" value="1"/>
</dbReference>